<evidence type="ECO:0000259" key="4">
    <source>
        <dbReference type="Pfam" id="PF00144"/>
    </source>
</evidence>
<proteinExistence type="predicted"/>
<name>A0ABR9B036_9BACL</name>
<keyword evidence="3" id="KW-0812">Transmembrane</keyword>
<comment type="caution">
    <text evidence="5">The sequence shown here is derived from an EMBL/GenBank/DDBJ whole genome shotgun (WGS) entry which is preliminary data.</text>
</comment>
<feature type="transmembrane region" description="Helical" evidence="3">
    <location>
        <begin position="438"/>
        <end position="457"/>
    </location>
</feature>
<keyword evidence="6" id="KW-1185">Reference proteome</keyword>
<feature type="transmembrane region" description="Helical" evidence="3">
    <location>
        <begin position="396"/>
        <end position="417"/>
    </location>
</feature>
<dbReference type="Proteomes" id="UP000634529">
    <property type="component" value="Unassembled WGS sequence"/>
</dbReference>
<evidence type="ECO:0000256" key="1">
    <source>
        <dbReference type="ARBA" id="ARBA00004370"/>
    </source>
</evidence>
<organism evidence="5 6">
    <name type="scientific">Paenibacillus arenosi</name>
    <dbReference type="NCBI Taxonomy" id="2774142"/>
    <lineage>
        <taxon>Bacteria</taxon>
        <taxon>Bacillati</taxon>
        <taxon>Bacillota</taxon>
        <taxon>Bacilli</taxon>
        <taxon>Bacillales</taxon>
        <taxon>Paenibacillaceae</taxon>
        <taxon>Paenibacillus</taxon>
    </lineage>
</organism>
<comment type="subcellular location">
    <subcellularLocation>
        <location evidence="1">Membrane</location>
    </subcellularLocation>
</comment>
<dbReference type="InterPro" id="IPR001466">
    <property type="entry name" value="Beta-lactam-related"/>
</dbReference>
<dbReference type="InterPro" id="IPR050491">
    <property type="entry name" value="AmpC-like"/>
</dbReference>
<sequence>MTQHRIASAWKKSLFIFIAIAIIGGILPQAVMAQDFLSKKEKTKKIEHFVQNQMQESQIPGVSLVIVEKGNIAYQNGFGYADVASKKPVTGDTLFELASTSKAFTGLAILQLEKEGKLKRTDLITTFVPWLQLSYNGKSASITVQDLLYHTSGIPSTSIQYYPESDADDALEQTARTLLNQPLNREPGSSYEYATINYDLLGLIIEKVTGQPYKAYMQEHILQPLGMNDSKVGVEQIPPANMAMGYRLQFTVPTAHTPAIYRGNTPAGYIISSANDVAKWMNVQLGNVQLQGIDPQLVGDSHVPDQSVEPLEEHTYYGAGWLVQQGDNKVVHHAGSNPTFSSYITLLPEEQMGVAVLSNMRSSTTTTIAQGVMDIWNGKELEGNSQPDGMLKVERISTYVTVLLGGLGLIGLMLIALCMKKVFNQQRYRPALKGKRSLMLIIHIVLFAAAIFLILNLPKILLDGMSWTFVDRWAPATIMLTMYSLLATGSVYFVYGLMLLSTKKRSETSRELK</sequence>
<evidence type="ECO:0000256" key="2">
    <source>
        <dbReference type="ARBA" id="ARBA00023136"/>
    </source>
</evidence>
<keyword evidence="2 3" id="KW-0472">Membrane</keyword>
<evidence type="ECO:0000313" key="5">
    <source>
        <dbReference type="EMBL" id="MBD8499771.1"/>
    </source>
</evidence>
<reference evidence="5 6" key="1">
    <citation type="submission" date="2020-09" db="EMBL/GenBank/DDBJ databases">
        <title>Paenibacillus sp. CAU 1523 isolated from sand of Haeundae Beach.</title>
        <authorList>
            <person name="Kim W."/>
        </authorList>
    </citation>
    <scope>NUCLEOTIDE SEQUENCE [LARGE SCALE GENOMIC DNA]</scope>
    <source>
        <strain evidence="5 6">CAU 1523</strain>
    </source>
</reference>
<dbReference type="PANTHER" id="PTHR46825:SF11">
    <property type="entry name" value="PENICILLIN-BINDING PROTEIN 4"/>
    <property type="match status" value="1"/>
</dbReference>
<dbReference type="PANTHER" id="PTHR46825">
    <property type="entry name" value="D-ALANYL-D-ALANINE-CARBOXYPEPTIDASE/ENDOPEPTIDASE AMPH"/>
    <property type="match status" value="1"/>
</dbReference>
<accession>A0ABR9B036</accession>
<dbReference type="Pfam" id="PF00144">
    <property type="entry name" value="Beta-lactamase"/>
    <property type="match status" value="1"/>
</dbReference>
<evidence type="ECO:0000313" key="6">
    <source>
        <dbReference type="Proteomes" id="UP000634529"/>
    </source>
</evidence>
<feature type="transmembrane region" description="Helical" evidence="3">
    <location>
        <begin position="477"/>
        <end position="500"/>
    </location>
</feature>
<dbReference type="InterPro" id="IPR012338">
    <property type="entry name" value="Beta-lactam/transpept-like"/>
</dbReference>
<keyword evidence="3" id="KW-1133">Transmembrane helix</keyword>
<dbReference type="SUPFAM" id="SSF56601">
    <property type="entry name" value="beta-lactamase/transpeptidase-like"/>
    <property type="match status" value="1"/>
</dbReference>
<dbReference type="EMBL" id="JACYTN010000014">
    <property type="protein sequence ID" value="MBD8499771.1"/>
    <property type="molecule type" value="Genomic_DNA"/>
</dbReference>
<gene>
    <name evidence="5" type="ORF">IFO66_15870</name>
</gene>
<feature type="domain" description="Beta-lactamase-related" evidence="4">
    <location>
        <begin position="47"/>
        <end position="362"/>
    </location>
</feature>
<dbReference type="Gene3D" id="3.40.710.10">
    <property type="entry name" value="DD-peptidase/beta-lactamase superfamily"/>
    <property type="match status" value="1"/>
</dbReference>
<protein>
    <submittedName>
        <fullName evidence="5">Beta-lactamase family protein</fullName>
    </submittedName>
</protein>
<evidence type="ECO:0000256" key="3">
    <source>
        <dbReference type="SAM" id="Phobius"/>
    </source>
</evidence>